<evidence type="ECO:0000313" key="3">
    <source>
        <dbReference type="Proteomes" id="UP000190339"/>
    </source>
</evidence>
<dbReference type="OrthoDB" id="1175670at2"/>
<organism evidence="2 3">
    <name type="scientific">Maribacter arcticus</name>
    <dbReference type="NCBI Taxonomy" id="561365"/>
    <lineage>
        <taxon>Bacteria</taxon>
        <taxon>Pseudomonadati</taxon>
        <taxon>Bacteroidota</taxon>
        <taxon>Flavobacteriia</taxon>
        <taxon>Flavobacteriales</taxon>
        <taxon>Flavobacteriaceae</taxon>
        <taxon>Maribacter</taxon>
    </lineage>
</organism>
<proteinExistence type="predicted"/>
<dbReference type="PROSITE" id="PS51257">
    <property type="entry name" value="PROKAR_LIPOPROTEIN"/>
    <property type="match status" value="1"/>
</dbReference>
<name>A0A1T5DV36_9FLAO</name>
<evidence type="ECO:0000256" key="1">
    <source>
        <dbReference type="SAM" id="SignalP"/>
    </source>
</evidence>
<evidence type="ECO:0008006" key="4">
    <source>
        <dbReference type="Google" id="ProtNLM"/>
    </source>
</evidence>
<keyword evidence="3" id="KW-1185">Reference proteome</keyword>
<feature type="chain" id="PRO_5012211133" description="DUF4252 domain-containing protein" evidence="1">
    <location>
        <begin position="20"/>
        <end position="174"/>
    </location>
</feature>
<keyword evidence="1" id="KW-0732">Signal</keyword>
<gene>
    <name evidence="2" type="ORF">SAMN05660866_03138</name>
</gene>
<sequence>MIRYIIALSLLLVFSSCSSYNSIDTFYNAHKNDNQVTAVRVPQFMLNMISEISPEMQALVGTTKDLRYMQFPSATASRTQFLNQQMNDITGNSFIEVFRKNDELKRNVVSVREKKNSVKEILIYNNDNQTGSFLYFNGDFDPVKVREMAKNEQFTKFGSNIISQFGSSTQVINN</sequence>
<protein>
    <recommendedName>
        <fullName evidence="4">DUF4252 domain-containing protein</fullName>
    </recommendedName>
</protein>
<dbReference type="STRING" id="561365.SAMN05660866_03138"/>
<dbReference type="RefSeq" id="WP_079513639.1">
    <property type="nucleotide sequence ID" value="NZ_CAXBOB010000078.1"/>
</dbReference>
<dbReference type="EMBL" id="FUYL01000010">
    <property type="protein sequence ID" value="SKB75565.1"/>
    <property type="molecule type" value="Genomic_DNA"/>
</dbReference>
<accession>A0A1T5DV36</accession>
<dbReference type="InterPro" id="IPR025348">
    <property type="entry name" value="DUF4252"/>
</dbReference>
<dbReference type="Proteomes" id="UP000190339">
    <property type="component" value="Unassembled WGS sequence"/>
</dbReference>
<evidence type="ECO:0000313" key="2">
    <source>
        <dbReference type="EMBL" id="SKB75565.1"/>
    </source>
</evidence>
<dbReference type="Pfam" id="PF14060">
    <property type="entry name" value="DUF4252"/>
    <property type="match status" value="1"/>
</dbReference>
<reference evidence="3" key="1">
    <citation type="submission" date="2017-02" db="EMBL/GenBank/DDBJ databases">
        <authorList>
            <person name="Varghese N."/>
            <person name="Submissions S."/>
        </authorList>
    </citation>
    <scope>NUCLEOTIDE SEQUENCE [LARGE SCALE GENOMIC DNA]</scope>
    <source>
        <strain evidence="3">DSM 23546</strain>
    </source>
</reference>
<dbReference type="AlphaFoldDB" id="A0A1T5DV36"/>
<feature type="signal peptide" evidence="1">
    <location>
        <begin position="1"/>
        <end position="19"/>
    </location>
</feature>